<dbReference type="GO" id="GO:0016709">
    <property type="term" value="F:oxidoreductase activity, acting on paired donors, with incorporation or reduction of molecular oxygen, NAD(P)H as one donor, and incorporation of one atom of oxygen"/>
    <property type="evidence" value="ECO:0007669"/>
    <property type="project" value="UniProtKB-ARBA"/>
</dbReference>
<dbReference type="InterPro" id="IPR002938">
    <property type="entry name" value="FAD-bd"/>
</dbReference>
<comment type="similarity">
    <text evidence="2">Belongs to the PheA/TfdB FAD monooxygenase family.</text>
</comment>
<dbReference type="AlphaFoldDB" id="A0A4Y7QA32"/>
<gene>
    <name evidence="7" type="ORF">BD410DRAFT_720172</name>
</gene>
<evidence type="ECO:0000256" key="2">
    <source>
        <dbReference type="ARBA" id="ARBA00007801"/>
    </source>
</evidence>
<evidence type="ECO:0000313" key="7">
    <source>
        <dbReference type="EMBL" id="TDL23952.1"/>
    </source>
</evidence>
<dbReference type="GO" id="GO:0071949">
    <property type="term" value="F:FAD binding"/>
    <property type="evidence" value="ECO:0007669"/>
    <property type="project" value="InterPro"/>
</dbReference>
<sequence>VGAGPSGLVAALSLLKNGVRVRIVDKEPNYRVGSRGAGMMPRTLEVMNMLGVLPDIERHCARIPPLQSYKPPHGVQPSQTWELMENLEPLPSRPFRRPVEIPQDVQENILRSHLRQFGCEVELGTELLNFVQDESSVTVQLLKHAENPLKPEVARFRFVIGADGAKGMVRKKLGLKFMGDTRDADELVVGDVEITGLNSDFWHFWSDPSSNSKTTISLRPSGSTRNYFSMLTVGHDLQKYDLTDPRNFRIFFHKISGRRDIILGHFRWLSYFKPNMRMANNFQEGHVFIVGDAAHVHSPTGGQGMNSGVQDSFNLAWKLSLVVKGYASENLLSSYSEERLPVISEMLQRVTSIHGKTFAGGELHGGESRGWTRGKALHMLGINYRWSRIVVDERTPRGVNGDELRCHAYGGHDNSLSAGDRAPEAPGLVIPTERRETSLFKVLKATHHTVLIFPCGQYSRAEGILRLLSSWPHFLVQTICVSGPGAHRYKLTADLNLLDRDGHAHSAYFVDQQPTIFIIRPDGVIGGIVRDEGGVARYFSRIFQNALFSEV</sequence>
<proteinExistence type="inferred from homology"/>
<keyword evidence="3" id="KW-0285">Flavoprotein</keyword>
<dbReference type="Pfam" id="PF01494">
    <property type="entry name" value="FAD_binding_3"/>
    <property type="match status" value="1"/>
</dbReference>
<dbReference type="SUPFAM" id="SSF51905">
    <property type="entry name" value="FAD/NAD(P)-binding domain"/>
    <property type="match status" value="1"/>
</dbReference>
<protein>
    <recommendedName>
        <fullName evidence="6">FAD-binding domain-containing protein</fullName>
    </recommendedName>
</protein>
<comment type="cofactor">
    <cofactor evidence="1">
        <name>FAD</name>
        <dbReference type="ChEBI" id="CHEBI:57692"/>
    </cofactor>
</comment>
<dbReference type="PRINTS" id="PR00420">
    <property type="entry name" value="RNGMNOXGNASE"/>
</dbReference>
<evidence type="ECO:0000256" key="3">
    <source>
        <dbReference type="ARBA" id="ARBA00022630"/>
    </source>
</evidence>
<evidence type="ECO:0000259" key="6">
    <source>
        <dbReference type="Pfam" id="PF01494"/>
    </source>
</evidence>
<dbReference type="Proteomes" id="UP000294933">
    <property type="component" value="Unassembled WGS sequence"/>
</dbReference>
<dbReference type="InterPro" id="IPR038220">
    <property type="entry name" value="PHOX_C_sf"/>
</dbReference>
<dbReference type="EMBL" id="ML170168">
    <property type="protein sequence ID" value="TDL23952.1"/>
    <property type="molecule type" value="Genomic_DNA"/>
</dbReference>
<feature type="domain" description="FAD-binding" evidence="6">
    <location>
        <begin position="1"/>
        <end position="349"/>
    </location>
</feature>
<dbReference type="PANTHER" id="PTHR43004">
    <property type="entry name" value="TRK SYSTEM POTASSIUM UPTAKE PROTEIN"/>
    <property type="match status" value="1"/>
</dbReference>
<dbReference type="InterPro" id="IPR050641">
    <property type="entry name" value="RIFMO-like"/>
</dbReference>
<evidence type="ECO:0000256" key="5">
    <source>
        <dbReference type="ARBA" id="ARBA00023002"/>
    </source>
</evidence>
<name>A0A4Y7QA32_9AGAM</name>
<accession>A0A4Y7QA32</accession>
<dbReference type="STRING" id="50990.A0A4Y7QA32"/>
<dbReference type="Gene3D" id="3.40.30.20">
    <property type="match status" value="1"/>
</dbReference>
<organism evidence="7 8">
    <name type="scientific">Rickenella mellea</name>
    <dbReference type="NCBI Taxonomy" id="50990"/>
    <lineage>
        <taxon>Eukaryota</taxon>
        <taxon>Fungi</taxon>
        <taxon>Dikarya</taxon>
        <taxon>Basidiomycota</taxon>
        <taxon>Agaricomycotina</taxon>
        <taxon>Agaricomycetes</taxon>
        <taxon>Hymenochaetales</taxon>
        <taxon>Rickenellaceae</taxon>
        <taxon>Rickenella</taxon>
    </lineage>
</organism>
<feature type="non-terminal residue" evidence="7">
    <location>
        <position position="1"/>
    </location>
</feature>
<dbReference type="InterPro" id="IPR036249">
    <property type="entry name" value="Thioredoxin-like_sf"/>
</dbReference>
<evidence type="ECO:0000313" key="8">
    <source>
        <dbReference type="Proteomes" id="UP000294933"/>
    </source>
</evidence>
<keyword evidence="5" id="KW-0560">Oxidoreductase</keyword>
<reference evidence="7 8" key="1">
    <citation type="submission" date="2018-06" db="EMBL/GenBank/DDBJ databases">
        <title>A transcriptomic atlas of mushroom development highlights an independent origin of complex multicellularity.</title>
        <authorList>
            <consortium name="DOE Joint Genome Institute"/>
            <person name="Krizsan K."/>
            <person name="Almasi E."/>
            <person name="Merenyi Z."/>
            <person name="Sahu N."/>
            <person name="Viragh M."/>
            <person name="Koszo T."/>
            <person name="Mondo S."/>
            <person name="Kiss B."/>
            <person name="Balint B."/>
            <person name="Kues U."/>
            <person name="Barry K."/>
            <person name="Hegedus J.C."/>
            <person name="Henrissat B."/>
            <person name="Johnson J."/>
            <person name="Lipzen A."/>
            <person name="Ohm R."/>
            <person name="Nagy I."/>
            <person name="Pangilinan J."/>
            <person name="Yan J."/>
            <person name="Xiong Y."/>
            <person name="Grigoriev I.V."/>
            <person name="Hibbett D.S."/>
            <person name="Nagy L.G."/>
        </authorList>
    </citation>
    <scope>NUCLEOTIDE SEQUENCE [LARGE SCALE GENOMIC DNA]</scope>
    <source>
        <strain evidence="7 8">SZMC22713</strain>
    </source>
</reference>
<dbReference type="SUPFAM" id="SSF52833">
    <property type="entry name" value="Thioredoxin-like"/>
    <property type="match status" value="1"/>
</dbReference>
<keyword evidence="8" id="KW-1185">Reference proteome</keyword>
<evidence type="ECO:0000256" key="4">
    <source>
        <dbReference type="ARBA" id="ARBA00022827"/>
    </source>
</evidence>
<dbReference type="Gene3D" id="3.30.70.2450">
    <property type="match status" value="1"/>
</dbReference>
<dbReference type="InterPro" id="IPR036188">
    <property type="entry name" value="FAD/NAD-bd_sf"/>
</dbReference>
<dbReference type="OrthoDB" id="2690153at2759"/>
<evidence type="ECO:0000256" key="1">
    <source>
        <dbReference type="ARBA" id="ARBA00001974"/>
    </source>
</evidence>
<dbReference type="Gene3D" id="3.50.50.60">
    <property type="entry name" value="FAD/NAD(P)-binding domain"/>
    <property type="match status" value="1"/>
</dbReference>
<dbReference type="PANTHER" id="PTHR43004:SF19">
    <property type="entry name" value="BINDING MONOOXYGENASE, PUTATIVE (JCVI)-RELATED"/>
    <property type="match status" value="1"/>
</dbReference>
<dbReference type="VEuPathDB" id="FungiDB:BD410DRAFT_720172"/>
<keyword evidence="4" id="KW-0274">FAD</keyword>